<accession>A0A0F9T2E3</accession>
<dbReference type="AlphaFoldDB" id="A0A0F9T2E3"/>
<gene>
    <name evidence="1" type="ORF">LCGC14_0706070</name>
</gene>
<protein>
    <submittedName>
        <fullName evidence="1">Uncharacterized protein</fullName>
    </submittedName>
</protein>
<comment type="caution">
    <text evidence="1">The sequence shown here is derived from an EMBL/GenBank/DDBJ whole genome shotgun (WGS) entry which is preliminary data.</text>
</comment>
<organism evidence="1">
    <name type="scientific">marine sediment metagenome</name>
    <dbReference type="NCBI Taxonomy" id="412755"/>
    <lineage>
        <taxon>unclassified sequences</taxon>
        <taxon>metagenomes</taxon>
        <taxon>ecological metagenomes</taxon>
    </lineage>
</organism>
<evidence type="ECO:0000313" key="1">
    <source>
        <dbReference type="EMBL" id="KKN43161.1"/>
    </source>
</evidence>
<dbReference type="EMBL" id="LAZR01001531">
    <property type="protein sequence ID" value="KKN43161.1"/>
    <property type="molecule type" value="Genomic_DNA"/>
</dbReference>
<sequence>MDIENLKRLKQKVLKLIPPRDVRKLQPKLKNASYTEFVSIAITYINNYSKKYKKRYYNLAKIILFEIKPPILNLNVWRENEEEFLDAANHNLAEFNEITIHYLKKINDKFPIDKIFNSLLIMMVITKDFADFPENIDFFEFQKQILGSFLYKVIDQDKERFDIYFFDWNLKLGYFIEGYLKEMLCMRLMIKNLLKDKDNSNLFLGTPMIGKILENLGEDMDQRIIRNAIFHSDFFLEYEIHWEERLITFNSLKFEEKREYSIKEFLTFFFETIQLVLTFGFILEYVHFLKINDGNEAVLEYLSQDSHKNFDYLISSLENFIKRNLIFR</sequence>
<proteinExistence type="predicted"/>
<name>A0A0F9T2E3_9ZZZZ</name>
<reference evidence="1" key="1">
    <citation type="journal article" date="2015" name="Nature">
        <title>Complex archaea that bridge the gap between prokaryotes and eukaryotes.</title>
        <authorList>
            <person name="Spang A."/>
            <person name="Saw J.H."/>
            <person name="Jorgensen S.L."/>
            <person name="Zaremba-Niedzwiedzka K."/>
            <person name="Martijn J."/>
            <person name="Lind A.E."/>
            <person name="van Eijk R."/>
            <person name="Schleper C."/>
            <person name="Guy L."/>
            <person name="Ettema T.J."/>
        </authorList>
    </citation>
    <scope>NUCLEOTIDE SEQUENCE</scope>
</reference>